<evidence type="ECO:0000313" key="2">
    <source>
        <dbReference type="Proteomes" id="UP000027138"/>
    </source>
</evidence>
<sequence>MVHFGNLTSMCGPYTSAIFVYSPHRGQEHQIARLPSAGTCVTALLAASHSSNRANTSGARPCNGLHYLYGYAIIVRKVSRVTQLTGASRSFYPHDATALLP</sequence>
<accession>A0A067LFT6</accession>
<organism evidence="1 2">
    <name type="scientific">Jatropha curcas</name>
    <name type="common">Barbados nut</name>
    <dbReference type="NCBI Taxonomy" id="180498"/>
    <lineage>
        <taxon>Eukaryota</taxon>
        <taxon>Viridiplantae</taxon>
        <taxon>Streptophyta</taxon>
        <taxon>Embryophyta</taxon>
        <taxon>Tracheophyta</taxon>
        <taxon>Spermatophyta</taxon>
        <taxon>Magnoliopsida</taxon>
        <taxon>eudicotyledons</taxon>
        <taxon>Gunneridae</taxon>
        <taxon>Pentapetalae</taxon>
        <taxon>rosids</taxon>
        <taxon>fabids</taxon>
        <taxon>Malpighiales</taxon>
        <taxon>Euphorbiaceae</taxon>
        <taxon>Crotonoideae</taxon>
        <taxon>Jatropheae</taxon>
        <taxon>Jatropha</taxon>
    </lineage>
</organism>
<name>A0A067LFT6_JATCU</name>
<evidence type="ECO:0000313" key="1">
    <source>
        <dbReference type="EMBL" id="KDP42979.1"/>
    </source>
</evidence>
<dbReference type="Proteomes" id="UP000027138">
    <property type="component" value="Unassembled WGS sequence"/>
</dbReference>
<protein>
    <submittedName>
        <fullName evidence="1">Uncharacterized protein</fullName>
    </submittedName>
</protein>
<proteinExistence type="predicted"/>
<reference evidence="1 2" key="1">
    <citation type="journal article" date="2014" name="PLoS ONE">
        <title>Global Analysis of Gene Expression Profiles in Physic Nut (Jatropha curcas L.) Seedlings Exposed to Salt Stress.</title>
        <authorList>
            <person name="Zhang L."/>
            <person name="Zhang C."/>
            <person name="Wu P."/>
            <person name="Chen Y."/>
            <person name="Li M."/>
            <person name="Jiang H."/>
            <person name="Wu G."/>
        </authorList>
    </citation>
    <scope>NUCLEOTIDE SEQUENCE [LARGE SCALE GENOMIC DNA]</scope>
    <source>
        <strain evidence="2">cv. GZQX0401</strain>
        <tissue evidence="1">Young leaves</tissue>
    </source>
</reference>
<keyword evidence="2" id="KW-1185">Reference proteome</keyword>
<gene>
    <name evidence="1" type="ORF">JCGZ_01156</name>
</gene>
<dbReference type="EMBL" id="KK914285">
    <property type="protein sequence ID" value="KDP42979.1"/>
    <property type="molecule type" value="Genomic_DNA"/>
</dbReference>
<dbReference type="AlphaFoldDB" id="A0A067LFT6"/>